<feature type="compositionally biased region" description="Basic and acidic residues" evidence="2">
    <location>
        <begin position="320"/>
        <end position="331"/>
    </location>
</feature>
<gene>
    <name evidence="4" type="ORF">HPC62_15360</name>
</gene>
<evidence type="ECO:0000313" key="4">
    <source>
        <dbReference type="EMBL" id="QKD83390.1"/>
    </source>
</evidence>
<dbReference type="Pfam" id="PF03787">
    <property type="entry name" value="RAMPs"/>
    <property type="match status" value="1"/>
</dbReference>
<feature type="compositionally biased region" description="Polar residues" evidence="2">
    <location>
        <begin position="1"/>
        <end position="13"/>
    </location>
</feature>
<dbReference type="InterPro" id="IPR005537">
    <property type="entry name" value="RAMP_III_fam"/>
</dbReference>
<evidence type="ECO:0000259" key="3">
    <source>
        <dbReference type="Pfam" id="PF03787"/>
    </source>
</evidence>
<reference evidence="4 5" key="1">
    <citation type="submission" date="2020-05" db="EMBL/GenBank/DDBJ databases">
        <title>Complete genome sequence of of a novel Thermoleptolyngbya strain isolated from hot springs of Ganzi, Sichuan China.</title>
        <authorList>
            <person name="Tang J."/>
            <person name="Daroch M."/>
            <person name="Li L."/>
            <person name="Waleron K."/>
            <person name="Waleron M."/>
            <person name="Waleron M."/>
        </authorList>
    </citation>
    <scope>NUCLEOTIDE SEQUENCE [LARGE SCALE GENOMIC DNA]</scope>
    <source>
        <strain evidence="4 5">PKUAC-SCTA183</strain>
    </source>
</reference>
<protein>
    <submittedName>
        <fullName evidence="4">TIGR03986 family CRISPR-associated RAMP protein</fullName>
    </submittedName>
</protein>
<keyword evidence="1" id="KW-0051">Antiviral defense</keyword>
<dbReference type="GO" id="GO:0051607">
    <property type="term" value="P:defense response to virus"/>
    <property type="evidence" value="ECO:0007669"/>
    <property type="project" value="UniProtKB-KW"/>
</dbReference>
<name>A0A6M8BGN9_9CYAN</name>
<dbReference type="Proteomes" id="UP000505210">
    <property type="component" value="Chromosome"/>
</dbReference>
<dbReference type="InterPro" id="IPR023825">
    <property type="entry name" value="CRISPR-assoc_RAMP_BGP1436"/>
</dbReference>
<feature type="domain" description="CRISPR type III-associated protein" evidence="3">
    <location>
        <begin position="99"/>
        <end position="607"/>
    </location>
</feature>
<dbReference type="AlphaFoldDB" id="A0A6M8BGN9"/>
<dbReference type="EMBL" id="CP053661">
    <property type="protein sequence ID" value="QKD83390.1"/>
    <property type="molecule type" value="Genomic_DNA"/>
</dbReference>
<dbReference type="CDD" id="cd09726">
    <property type="entry name" value="RAMP_I_III"/>
    <property type="match status" value="1"/>
</dbReference>
<evidence type="ECO:0000313" key="5">
    <source>
        <dbReference type="Proteomes" id="UP000505210"/>
    </source>
</evidence>
<organism evidence="4 5">
    <name type="scientific">Thermoleptolyngbya sichuanensis A183</name>
    <dbReference type="NCBI Taxonomy" id="2737172"/>
    <lineage>
        <taxon>Bacteria</taxon>
        <taxon>Bacillati</taxon>
        <taxon>Cyanobacteriota</taxon>
        <taxon>Cyanophyceae</taxon>
        <taxon>Oculatellales</taxon>
        <taxon>Oculatellaceae</taxon>
        <taxon>Thermoleptolyngbya</taxon>
        <taxon>Thermoleptolyngbya sichuanensis</taxon>
    </lineage>
</organism>
<keyword evidence="5" id="KW-1185">Reference proteome</keyword>
<evidence type="ECO:0000256" key="1">
    <source>
        <dbReference type="ARBA" id="ARBA00023118"/>
    </source>
</evidence>
<dbReference type="RefSeq" id="WP_172357068.1">
    <property type="nucleotide sequence ID" value="NZ_CP053661.1"/>
</dbReference>
<sequence>MTNNKPTQIQRPNHPQRPNPSNAGNQTKKQSPPLKKQNQPQKKQGSQNSDSRQVFHNPYNFVPATPRQNIKGELGDRSPRGHGQYLDNLWSGRIRVNLITVTPLLIPDAAQAEKWQNSEHKTYPIRLVDGKPYLPPTSIKGSLRAAYEAITNSRLSVFQKHDENLVYRMEPTTKIIPAIVTKDRRRDKLTLRLMQAAKILCYKKYAETEEAPIDKGALEVARENNYPENRLPKHTEKIWFRLNTKSFKVTEFRFDEPREHEKGWQKGWACITGPNCNEKRYERVFFELSPDKQKSYDITAPEITAWEKLIRDYQALHEEDLKERKKEEPPKDSYNAYLGHEPGQTGWSRHIYTKSMVELKHGTFCYVQIQDNKITALLPVMVSRQFFKTTPEALLVESLKPSEKVDELSPADRVFGWVNQKGKGAYKGQLRLHSVKCLSTDAIQEFTGDPANNPGLPLTILGQPKPQQSRFYVSRDKEGNALGNSISKQDGYASANQGLRGRKVYPHHKAIAKNADYWNDPMRDRTGQSVNGCYQEYRRPKKDGTEQRDSQNRSIQAWVKQNTQFQFDIDITNLSSVELGALLWLLTLPDKHYHRLGGGKPLGFGSVQLKIDWSQTDLRLGQDWQQYYESLLPIDPPDPKQAEQCIDTFKQAVTLAYSPNKNKEDFEEVLFIRAFKQAAKGLDGPVHYPRMKPQPDPDGENYKWFTENEKSKKRSLPPLWNEIGLPYWE</sequence>
<feature type="region of interest" description="Disordered" evidence="2">
    <location>
        <begin position="320"/>
        <end position="339"/>
    </location>
</feature>
<feature type="region of interest" description="Disordered" evidence="2">
    <location>
        <begin position="1"/>
        <end position="82"/>
    </location>
</feature>
<evidence type="ECO:0000256" key="2">
    <source>
        <dbReference type="SAM" id="MobiDB-lite"/>
    </source>
</evidence>
<proteinExistence type="predicted"/>
<dbReference type="KEGG" id="theu:HPC62_15360"/>
<dbReference type="NCBIfam" id="TIGR03986">
    <property type="entry name" value="TIGR03986 family CRISPR-associated RAMP protein"/>
    <property type="match status" value="1"/>
</dbReference>
<feature type="compositionally biased region" description="Low complexity" evidence="2">
    <location>
        <begin position="28"/>
        <end position="49"/>
    </location>
</feature>
<accession>A0A6M8BGN9</accession>